<dbReference type="Proteomes" id="UP000195273">
    <property type="component" value="Chromosome"/>
</dbReference>
<dbReference type="PROSITE" id="PS51755">
    <property type="entry name" value="OMPR_PHOB"/>
    <property type="match status" value="1"/>
</dbReference>
<keyword evidence="1" id="KW-0805">Transcription regulation</keyword>
<dbReference type="KEGG" id="lvs:LOKVESSMR4R_00824"/>
<feature type="domain" description="Response regulatory" evidence="6">
    <location>
        <begin position="6"/>
        <end position="118"/>
    </location>
</feature>
<dbReference type="SUPFAM" id="SSF46894">
    <property type="entry name" value="C-terminal effector domain of the bipartite response regulators"/>
    <property type="match status" value="1"/>
</dbReference>
<feature type="DNA-binding region" description="OmpR/PhoB-type" evidence="5">
    <location>
        <begin position="119"/>
        <end position="225"/>
    </location>
</feature>
<organism evidence="8 9">
    <name type="scientific">Yoonia vestfoldensis</name>
    <dbReference type="NCBI Taxonomy" id="245188"/>
    <lineage>
        <taxon>Bacteria</taxon>
        <taxon>Pseudomonadati</taxon>
        <taxon>Pseudomonadota</taxon>
        <taxon>Alphaproteobacteria</taxon>
        <taxon>Rhodobacterales</taxon>
        <taxon>Paracoccaceae</taxon>
        <taxon>Yoonia</taxon>
    </lineage>
</organism>
<sequence>MSPSFQVVAIDDDQIFTDCLKTHLEALGLCVATINDPALAANLDFKNFKVVLLDLEMPFVSGSEILSKIPQDERPLVIVISSHHDVDTRVSMLTDGADYFLSKPINLCEVGLIVQRALGRTWSNDQNQQAWTLSPSGFALTAPCGQSYGLSHSEFMVLEALFLGSPNPISLAELEQHTRKNGGAPSHNFRRSLEVMLSRMRKRFSTDSLPFPVKSVRNMGYVFHGAAEVVD</sequence>
<evidence type="ECO:0000313" key="9">
    <source>
        <dbReference type="Proteomes" id="UP000195273"/>
    </source>
</evidence>
<evidence type="ECO:0000256" key="5">
    <source>
        <dbReference type="PROSITE-ProRule" id="PRU01091"/>
    </source>
</evidence>
<evidence type="ECO:0000256" key="1">
    <source>
        <dbReference type="ARBA" id="ARBA00023015"/>
    </source>
</evidence>
<dbReference type="GO" id="GO:0005829">
    <property type="term" value="C:cytosol"/>
    <property type="evidence" value="ECO:0007669"/>
    <property type="project" value="TreeGrafter"/>
</dbReference>
<accession>A0A1Y0E967</accession>
<evidence type="ECO:0000256" key="2">
    <source>
        <dbReference type="ARBA" id="ARBA00023125"/>
    </source>
</evidence>
<dbReference type="RefSeq" id="WP_087206422.1">
    <property type="nucleotide sequence ID" value="NZ_CP021431.1"/>
</dbReference>
<name>A0A1Y0E967_9RHOB</name>
<keyword evidence="9" id="KW-1185">Reference proteome</keyword>
<gene>
    <name evidence="8" type="primary">ompR</name>
    <name evidence="8" type="ORF">LOKVESSMR4R_00824</name>
</gene>
<proteinExistence type="predicted"/>
<evidence type="ECO:0000259" key="7">
    <source>
        <dbReference type="PROSITE" id="PS51755"/>
    </source>
</evidence>
<keyword evidence="2 5" id="KW-0238">DNA-binding</keyword>
<dbReference type="InterPro" id="IPR001789">
    <property type="entry name" value="Sig_transdc_resp-reg_receiver"/>
</dbReference>
<dbReference type="PROSITE" id="PS50110">
    <property type="entry name" value="RESPONSE_REGULATORY"/>
    <property type="match status" value="1"/>
</dbReference>
<dbReference type="CDD" id="cd00156">
    <property type="entry name" value="REC"/>
    <property type="match status" value="1"/>
</dbReference>
<feature type="domain" description="OmpR/PhoB-type" evidence="7">
    <location>
        <begin position="119"/>
        <end position="225"/>
    </location>
</feature>
<evidence type="ECO:0000256" key="3">
    <source>
        <dbReference type="ARBA" id="ARBA00023163"/>
    </source>
</evidence>
<dbReference type="Gene3D" id="3.40.50.2300">
    <property type="match status" value="1"/>
</dbReference>
<dbReference type="InterPro" id="IPR039420">
    <property type="entry name" value="WalR-like"/>
</dbReference>
<dbReference type="GO" id="GO:0032993">
    <property type="term" value="C:protein-DNA complex"/>
    <property type="evidence" value="ECO:0007669"/>
    <property type="project" value="TreeGrafter"/>
</dbReference>
<dbReference type="Pfam" id="PF00486">
    <property type="entry name" value="Trans_reg_C"/>
    <property type="match status" value="1"/>
</dbReference>
<dbReference type="SUPFAM" id="SSF52172">
    <property type="entry name" value="CheY-like"/>
    <property type="match status" value="1"/>
</dbReference>
<dbReference type="Pfam" id="PF00072">
    <property type="entry name" value="Response_reg"/>
    <property type="match status" value="1"/>
</dbReference>
<evidence type="ECO:0000256" key="4">
    <source>
        <dbReference type="PROSITE-ProRule" id="PRU00169"/>
    </source>
</evidence>
<evidence type="ECO:0000259" key="6">
    <source>
        <dbReference type="PROSITE" id="PS50110"/>
    </source>
</evidence>
<dbReference type="AlphaFoldDB" id="A0A1Y0E967"/>
<reference evidence="8 9" key="1">
    <citation type="submission" date="2017-05" db="EMBL/GenBank/DDBJ databases">
        <title>Genome Sequence of Loktanella vestfoldensis Strain SMR4r Isolated from a Culture of the Diatom Skeletonema marinoi.</title>
        <authorList>
            <person name="Topel M."/>
            <person name="Pinder M.I.M."/>
            <person name="Johansson O.N."/>
            <person name="Kourtchenko O."/>
            <person name="Godhe A."/>
            <person name="Clarke A.K."/>
        </authorList>
    </citation>
    <scope>NUCLEOTIDE SEQUENCE [LARGE SCALE GENOMIC DNA]</scope>
    <source>
        <strain evidence="8 9">SMR4r</strain>
    </source>
</reference>
<keyword evidence="3" id="KW-0804">Transcription</keyword>
<protein>
    <submittedName>
        <fullName evidence="8">Transcriptional regulatory protein OmpR</fullName>
    </submittedName>
</protein>
<dbReference type="OrthoDB" id="9814495at2"/>
<keyword evidence="4" id="KW-0597">Phosphoprotein</keyword>
<evidence type="ECO:0000313" key="8">
    <source>
        <dbReference type="EMBL" id="ARU00157.1"/>
    </source>
</evidence>
<dbReference type="InterPro" id="IPR001867">
    <property type="entry name" value="OmpR/PhoB-type_DNA-bd"/>
</dbReference>
<dbReference type="InterPro" id="IPR036388">
    <property type="entry name" value="WH-like_DNA-bd_sf"/>
</dbReference>
<dbReference type="InterPro" id="IPR016032">
    <property type="entry name" value="Sig_transdc_resp-reg_C-effctor"/>
</dbReference>
<dbReference type="GO" id="GO:0000976">
    <property type="term" value="F:transcription cis-regulatory region binding"/>
    <property type="evidence" value="ECO:0007669"/>
    <property type="project" value="TreeGrafter"/>
</dbReference>
<dbReference type="EMBL" id="CP021431">
    <property type="protein sequence ID" value="ARU00157.1"/>
    <property type="molecule type" value="Genomic_DNA"/>
</dbReference>
<dbReference type="GO" id="GO:0006355">
    <property type="term" value="P:regulation of DNA-templated transcription"/>
    <property type="evidence" value="ECO:0007669"/>
    <property type="project" value="InterPro"/>
</dbReference>
<dbReference type="PANTHER" id="PTHR48111:SF67">
    <property type="entry name" value="TRANSCRIPTIONAL REGULATORY PROTEIN TCTD"/>
    <property type="match status" value="1"/>
</dbReference>
<dbReference type="InterPro" id="IPR011006">
    <property type="entry name" value="CheY-like_superfamily"/>
</dbReference>
<dbReference type="SMART" id="SM00448">
    <property type="entry name" value="REC"/>
    <property type="match status" value="1"/>
</dbReference>
<dbReference type="SMART" id="SM00862">
    <property type="entry name" value="Trans_reg_C"/>
    <property type="match status" value="1"/>
</dbReference>
<dbReference type="PANTHER" id="PTHR48111">
    <property type="entry name" value="REGULATOR OF RPOS"/>
    <property type="match status" value="1"/>
</dbReference>
<feature type="modified residue" description="4-aspartylphosphate" evidence="4">
    <location>
        <position position="54"/>
    </location>
</feature>
<dbReference type="GO" id="GO:0000156">
    <property type="term" value="F:phosphorelay response regulator activity"/>
    <property type="evidence" value="ECO:0007669"/>
    <property type="project" value="TreeGrafter"/>
</dbReference>
<dbReference type="Gene3D" id="1.10.10.10">
    <property type="entry name" value="Winged helix-like DNA-binding domain superfamily/Winged helix DNA-binding domain"/>
    <property type="match status" value="1"/>
</dbReference>